<gene>
    <name evidence="2" type="ORF">ERS008529_01273</name>
    <name evidence="3" type="ORF">ERS137968_02726</name>
</gene>
<dbReference type="GO" id="GO:0071973">
    <property type="term" value="P:bacterial-type flagellum-dependent cell motility"/>
    <property type="evidence" value="ECO:0007669"/>
    <property type="project" value="InterPro"/>
</dbReference>
<dbReference type="EMBL" id="CQAZ01000009">
    <property type="protein sequence ID" value="CNH45349.1"/>
    <property type="molecule type" value="Genomic_DNA"/>
</dbReference>
<name>A0A0T9P4I9_9GAMM</name>
<sequence>MSDKLMIHTLQQLQQLQQLRQQALNQATSRLAQQKQLCQRYQNNISALTSLTHFSLTAAAGAVLITNSASYKRHIQRVIDWQKQEQVLAGIEAGKLQIELQQQACREKTVAVVLAQQQQLWQLEQGRCEQKVTDSLAAQCWQRSKAG</sequence>
<feature type="coiled-coil region" evidence="1">
    <location>
        <begin position="6"/>
        <end position="51"/>
    </location>
</feature>
<keyword evidence="2" id="KW-0966">Cell projection</keyword>
<dbReference type="NCBIfam" id="TIGR02473">
    <property type="entry name" value="flagell_FliJ"/>
    <property type="match status" value="1"/>
</dbReference>
<dbReference type="EMBL" id="CWJL01000013">
    <property type="protein sequence ID" value="CRY67644.1"/>
    <property type="molecule type" value="Genomic_DNA"/>
</dbReference>
<keyword evidence="4" id="KW-1185">Reference proteome</keyword>
<proteinExistence type="predicted"/>
<evidence type="ECO:0000313" key="5">
    <source>
        <dbReference type="Proteomes" id="UP000045840"/>
    </source>
</evidence>
<dbReference type="InterPro" id="IPR012823">
    <property type="entry name" value="Flagell_FliJ"/>
</dbReference>
<evidence type="ECO:0000313" key="3">
    <source>
        <dbReference type="EMBL" id="CRY67644.1"/>
    </source>
</evidence>
<dbReference type="OrthoDB" id="6506192at2"/>
<protein>
    <submittedName>
        <fullName evidence="2">Flagellar export protein FliJ</fullName>
    </submittedName>
</protein>
<accession>A0A0T9P4I9</accession>
<evidence type="ECO:0000313" key="2">
    <source>
        <dbReference type="EMBL" id="CNH45349.1"/>
    </source>
</evidence>
<evidence type="ECO:0000256" key="1">
    <source>
        <dbReference type="SAM" id="Coils"/>
    </source>
</evidence>
<evidence type="ECO:0000313" key="4">
    <source>
        <dbReference type="Proteomes" id="UP000044625"/>
    </source>
</evidence>
<keyword evidence="1" id="KW-0175">Coiled coil</keyword>
<dbReference type="AlphaFoldDB" id="A0A0T9P4I9"/>
<reference evidence="5" key="1">
    <citation type="submission" date="2015-03" db="EMBL/GenBank/DDBJ databases">
        <authorList>
            <consortium name="Pathogen Informatics"/>
        </authorList>
    </citation>
    <scope>NUCLEOTIDE SEQUENCE [LARGE SCALE GENOMIC DNA]</scope>
    <source>
        <strain evidence="5">A125KOH2</strain>
    </source>
</reference>
<reference evidence="2" key="2">
    <citation type="submission" date="2015-03" db="EMBL/GenBank/DDBJ databases">
        <authorList>
            <person name="Murphy D."/>
        </authorList>
    </citation>
    <scope>NUCLEOTIDE SEQUENCE [LARGE SCALE GENOMIC DNA]</scope>
    <source>
        <strain evidence="2">A125KOH2</strain>
    </source>
</reference>
<organism evidence="2 5">
    <name type="scientific">Yersinia pekkanenii</name>
    <dbReference type="NCBI Taxonomy" id="1288385"/>
    <lineage>
        <taxon>Bacteria</taxon>
        <taxon>Pseudomonadati</taxon>
        <taxon>Pseudomonadota</taxon>
        <taxon>Gammaproteobacteria</taxon>
        <taxon>Enterobacterales</taxon>
        <taxon>Yersiniaceae</taxon>
        <taxon>Yersinia</taxon>
    </lineage>
</organism>
<dbReference type="Proteomes" id="UP000044625">
    <property type="component" value="Unassembled WGS sequence"/>
</dbReference>
<keyword evidence="2" id="KW-0969">Cilium</keyword>
<reference evidence="3 4" key="3">
    <citation type="submission" date="2015-03" db="EMBL/GenBank/DDBJ databases">
        <authorList>
            <consortium name="Pathogen Informatics"/>
            <person name="Murphy D."/>
        </authorList>
    </citation>
    <scope>NUCLEOTIDE SEQUENCE [LARGE SCALE GENOMIC DNA]</scope>
    <source>
        <strain evidence="4">type strain: CIP110230</strain>
        <strain evidence="3">Type strain: CIP110230</strain>
    </source>
</reference>
<dbReference type="Proteomes" id="UP000045840">
    <property type="component" value="Unassembled WGS sequence"/>
</dbReference>
<keyword evidence="2" id="KW-0282">Flagellum</keyword>
<dbReference type="GO" id="GO:0009288">
    <property type="term" value="C:bacterial-type flagellum"/>
    <property type="evidence" value="ECO:0007669"/>
    <property type="project" value="InterPro"/>
</dbReference>